<reference evidence="1 2" key="1">
    <citation type="submission" date="2019-06" db="EMBL/GenBank/DDBJ databases">
        <title>Genome sequence of Rhodobacteraceae bacterium D4M1.</title>
        <authorList>
            <person name="Cao J."/>
        </authorList>
    </citation>
    <scope>NUCLEOTIDE SEQUENCE [LARGE SCALE GENOMIC DNA]</scope>
    <source>
        <strain evidence="1 2">D4M1</strain>
    </source>
</reference>
<dbReference type="OrthoDB" id="7867140at2"/>
<evidence type="ECO:0000313" key="2">
    <source>
        <dbReference type="Proteomes" id="UP000305888"/>
    </source>
</evidence>
<dbReference type="Proteomes" id="UP000305888">
    <property type="component" value="Chromosome"/>
</dbReference>
<sequence>MDSDDHLLAYMQGRLDPDAAAGFEAELAESPALRAELAALRAAAAALGAEAPPAAARAAGWDRLSRSIEAERTGVPANATRRFSPLQVAGIAAAAVLVWQLAAVPYLPGRGPAGYRPVSDTLTGPALQVAFADDAPLAQVTALLVALGATVTDGPGALGLFTLTFADDAARDAGEAALRARPELVTAVARP</sequence>
<dbReference type="Gene3D" id="1.10.10.1320">
    <property type="entry name" value="Anti-sigma factor, zinc-finger domain"/>
    <property type="match status" value="1"/>
</dbReference>
<dbReference type="RefSeq" id="WP_138575734.1">
    <property type="nucleotide sequence ID" value="NZ_CP040818.1"/>
</dbReference>
<evidence type="ECO:0008006" key="3">
    <source>
        <dbReference type="Google" id="ProtNLM"/>
    </source>
</evidence>
<dbReference type="InterPro" id="IPR041916">
    <property type="entry name" value="Anti_sigma_zinc_sf"/>
</dbReference>
<dbReference type="KEGG" id="ppru:FDP22_05770"/>
<organism evidence="1 2">
    <name type="scientific">Paroceanicella profunda</name>
    <dbReference type="NCBI Taxonomy" id="2579971"/>
    <lineage>
        <taxon>Bacteria</taxon>
        <taxon>Pseudomonadati</taxon>
        <taxon>Pseudomonadota</taxon>
        <taxon>Alphaproteobacteria</taxon>
        <taxon>Rhodobacterales</taxon>
        <taxon>Paracoccaceae</taxon>
        <taxon>Paroceanicella</taxon>
    </lineage>
</organism>
<gene>
    <name evidence="1" type="ORF">FDP22_05770</name>
</gene>
<proteinExistence type="predicted"/>
<evidence type="ECO:0000313" key="1">
    <source>
        <dbReference type="EMBL" id="QDL91336.1"/>
    </source>
</evidence>
<accession>A0A5B8FRH8</accession>
<keyword evidence="2" id="KW-1185">Reference proteome</keyword>
<dbReference type="AlphaFoldDB" id="A0A5B8FRH8"/>
<protein>
    <recommendedName>
        <fullName evidence="3">Zinc-finger domain-containing protein</fullName>
    </recommendedName>
</protein>
<dbReference type="EMBL" id="CP040818">
    <property type="protein sequence ID" value="QDL91336.1"/>
    <property type="molecule type" value="Genomic_DNA"/>
</dbReference>
<name>A0A5B8FRH8_9RHOB</name>